<keyword evidence="2" id="KW-1133">Transmembrane helix</keyword>
<dbReference type="InterPro" id="IPR003675">
    <property type="entry name" value="Rce1/LyrA-like_dom"/>
</dbReference>
<keyword evidence="4" id="KW-0378">Hydrolase</keyword>
<dbReference type="Pfam" id="PF02517">
    <property type="entry name" value="Rce1-like"/>
    <property type="match status" value="1"/>
</dbReference>
<evidence type="ECO:0000259" key="3">
    <source>
        <dbReference type="Pfam" id="PF02517"/>
    </source>
</evidence>
<feature type="transmembrane region" description="Helical" evidence="2">
    <location>
        <begin position="46"/>
        <end position="67"/>
    </location>
</feature>
<feature type="transmembrane region" description="Helical" evidence="2">
    <location>
        <begin position="20"/>
        <end position="40"/>
    </location>
</feature>
<evidence type="ECO:0000313" key="5">
    <source>
        <dbReference type="Proteomes" id="UP000030361"/>
    </source>
</evidence>
<dbReference type="PANTHER" id="PTHR36435">
    <property type="entry name" value="SLR1288 PROTEIN"/>
    <property type="match status" value="1"/>
</dbReference>
<keyword evidence="2" id="KW-0812">Transmembrane</keyword>
<evidence type="ECO:0000313" key="4">
    <source>
        <dbReference type="EMBL" id="AQW21906.1"/>
    </source>
</evidence>
<sequence length="235" mass="26079">MNSNEHKLQAGDYFERIGIFILLVVLVLFVQIPLGLIAKAPKVDALAIGTGIVYLVLFIGFIGLAYYFYQRYGQVKLKSLRWNDVKLILLGFVVMMVIEIGLGILNQKVYGVQQTSNNQLVGELLGSNKLSLILLSISSVFLSPILEELVFRGFVISAFFKQSARVLPVIVSAVLFAIPHMEDTNVISFLTYASMGAVLAYVYNSTKNIKVSIGLHFLNNLYAMAGMLFLMFGNH</sequence>
<keyword evidence="2" id="KW-0472">Membrane</keyword>
<organism evidence="4 5">
    <name type="scientific">Lentilactobacillus curieae</name>
    <dbReference type="NCBI Taxonomy" id="1138822"/>
    <lineage>
        <taxon>Bacteria</taxon>
        <taxon>Bacillati</taxon>
        <taxon>Bacillota</taxon>
        <taxon>Bacilli</taxon>
        <taxon>Lactobacillales</taxon>
        <taxon>Lactobacillaceae</taxon>
        <taxon>Lentilactobacillus</taxon>
    </lineage>
</organism>
<keyword evidence="5" id="KW-1185">Reference proteome</keyword>
<feature type="transmembrane region" description="Helical" evidence="2">
    <location>
        <begin position="130"/>
        <end position="151"/>
    </location>
</feature>
<dbReference type="GO" id="GO:0080120">
    <property type="term" value="P:CAAX-box protein maturation"/>
    <property type="evidence" value="ECO:0007669"/>
    <property type="project" value="UniProtKB-ARBA"/>
</dbReference>
<evidence type="ECO:0000256" key="1">
    <source>
        <dbReference type="ARBA" id="ARBA00009067"/>
    </source>
</evidence>
<reference evidence="4 5" key="1">
    <citation type="journal article" date="2015" name="Genome Announc.">
        <title>Genome Sequence of Lactobacillus curieae CCTCC M 2011381T, a Novel Producer of Gamma-aminobutyric Acid.</title>
        <authorList>
            <person name="Wang Y."/>
            <person name="Wang Y."/>
            <person name="Lang C."/>
            <person name="Wei D."/>
            <person name="Xu P."/>
            <person name="Xie J."/>
        </authorList>
    </citation>
    <scope>NUCLEOTIDE SEQUENCE [LARGE SCALE GENOMIC DNA]</scope>
    <source>
        <strain evidence="4 5">CCTCC M 2011381</strain>
    </source>
</reference>
<dbReference type="RefSeq" id="WP_035167396.1">
    <property type="nucleotide sequence ID" value="NZ_CP018906.1"/>
</dbReference>
<accession>A0A1S6QJY5</accession>
<feature type="transmembrane region" description="Helical" evidence="2">
    <location>
        <begin position="186"/>
        <end position="203"/>
    </location>
</feature>
<dbReference type="GO" id="GO:0006508">
    <property type="term" value="P:proteolysis"/>
    <property type="evidence" value="ECO:0007669"/>
    <property type="project" value="UniProtKB-KW"/>
</dbReference>
<keyword evidence="4" id="KW-0645">Protease</keyword>
<feature type="transmembrane region" description="Helical" evidence="2">
    <location>
        <begin position="215"/>
        <end position="233"/>
    </location>
</feature>
<dbReference type="OrthoDB" id="8607342at2"/>
<dbReference type="Proteomes" id="UP000030361">
    <property type="component" value="Chromosome"/>
</dbReference>
<evidence type="ECO:0000256" key="2">
    <source>
        <dbReference type="SAM" id="Phobius"/>
    </source>
</evidence>
<dbReference type="KEGG" id="lcu:PL11_008255"/>
<feature type="transmembrane region" description="Helical" evidence="2">
    <location>
        <begin position="87"/>
        <end position="110"/>
    </location>
</feature>
<gene>
    <name evidence="4" type="ORF">PL11_008255</name>
</gene>
<dbReference type="AlphaFoldDB" id="A0A1S6QJY5"/>
<feature type="domain" description="CAAX prenyl protease 2/Lysostaphin resistance protein A-like" evidence="3">
    <location>
        <begin position="131"/>
        <end position="221"/>
    </location>
</feature>
<dbReference type="PANTHER" id="PTHR36435:SF1">
    <property type="entry name" value="CAAX AMINO TERMINAL PROTEASE FAMILY PROTEIN"/>
    <property type="match status" value="1"/>
</dbReference>
<comment type="similarity">
    <text evidence="1">Belongs to the UPF0177 family.</text>
</comment>
<protein>
    <submittedName>
        <fullName evidence="4">CAAX protease family protein</fullName>
    </submittedName>
</protein>
<dbReference type="GO" id="GO:0004175">
    <property type="term" value="F:endopeptidase activity"/>
    <property type="evidence" value="ECO:0007669"/>
    <property type="project" value="UniProtKB-ARBA"/>
</dbReference>
<proteinExistence type="inferred from homology"/>
<name>A0A1S6QJY5_9LACO</name>
<dbReference type="eggNOG" id="COG1266">
    <property type="taxonomic scope" value="Bacteria"/>
</dbReference>
<dbReference type="EMBL" id="CP018906">
    <property type="protein sequence ID" value="AQW21906.1"/>
    <property type="molecule type" value="Genomic_DNA"/>
</dbReference>
<dbReference type="InterPro" id="IPR052710">
    <property type="entry name" value="CAAX_protease"/>
</dbReference>